<reference evidence="1 2" key="1">
    <citation type="submission" date="2016-04" db="EMBL/GenBank/DDBJ databases">
        <authorList>
            <person name="Evans L.H."/>
            <person name="Alamgir A."/>
            <person name="Owens N."/>
            <person name="Weber N.D."/>
            <person name="Virtaneva K."/>
            <person name="Barbian K."/>
            <person name="Babar A."/>
            <person name="Rosenke K."/>
        </authorList>
    </citation>
    <scope>NUCLEOTIDE SEQUENCE [LARGE SCALE GENOMIC DNA]</scope>
    <source>
        <strain evidence="1 2">CCM 8644</strain>
    </source>
</reference>
<sequence length="71" mass="8260">MKVEVFKTNIVDSLIANSFVFELMLLFPSAQINFDLDDCDKILRIKTESICVKTIQRLFSEKGKWCELLDD</sequence>
<dbReference type="STRING" id="1826909.A5893_07485"/>
<dbReference type="AlphaFoldDB" id="A0A179DID2"/>
<reference evidence="1 2" key="2">
    <citation type="submission" date="2016-06" db="EMBL/GenBank/DDBJ databases">
        <title>Pedobacter psychrophilus sp. nov., isolated from Antarctic fragmentary rock.</title>
        <authorList>
            <person name="Svec P."/>
        </authorList>
    </citation>
    <scope>NUCLEOTIDE SEQUENCE [LARGE SCALE GENOMIC DNA]</scope>
    <source>
        <strain evidence="1 2">CCM 8644</strain>
    </source>
</reference>
<dbReference type="EMBL" id="LWHJ01000022">
    <property type="protein sequence ID" value="OAQ40771.1"/>
    <property type="molecule type" value="Genomic_DNA"/>
</dbReference>
<evidence type="ECO:0000313" key="2">
    <source>
        <dbReference type="Proteomes" id="UP000078459"/>
    </source>
</evidence>
<evidence type="ECO:0000313" key="1">
    <source>
        <dbReference type="EMBL" id="OAQ40771.1"/>
    </source>
</evidence>
<dbReference type="Proteomes" id="UP000078459">
    <property type="component" value="Unassembled WGS sequence"/>
</dbReference>
<name>A0A179DID2_9SPHI</name>
<dbReference type="OrthoDB" id="1036397at2"/>
<accession>A0A179DID2</accession>
<proteinExistence type="predicted"/>
<comment type="caution">
    <text evidence="1">The sequence shown here is derived from an EMBL/GenBank/DDBJ whole genome shotgun (WGS) entry which is preliminary data.</text>
</comment>
<organism evidence="1 2">
    <name type="scientific">Pedobacter psychrophilus</name>
    <dbReference type="NCBI Taxonomy" id="1826909"/>
    <lineage>
        <taxon>Bacteria</taxon>
        <taxon>Pseudomonadati</taxon>
        <taxon>Bacteroidota</taxon>
        <taxon>Sphingobacteriia</taxon>
        <taxon>Sphingobacteriales</taxon>
        <taxon>Sphingobacteriaceae</taxon>
        <taxon>Pedobacter</taxon>
    </lineage>
</organism>
<dbReference type="RefSeq" id="WP_068822003.1">
    <property type="nucleotide sequence ID" value="NZ_LWHJ01000022.1"/>
</dbReference>
<keyword evidence="2" id="KW-1185">Reference proteome</keyword>
<protein>
    <submittedName>
        <fullName evidence="1">Uncharacterized protein</fullName>
    </submittedName>
</protein>
<gene>
    <name evidence="1" type="ORF">A5893_07485</name>
</gene>